<feature type="transmembrane region" description="Helical" evidence="1">
    <location>
        <begin position="13"/>
        <end position="41"/>
    </location>
</feature>
<evidence type="ECO:0000313" key="2">
    <source>
        <dbReference type="EMBL" id="OGY85264.1"/>
    </source>
</evidence>
<dbReference type="EMBL" id="MHKD01000003">
    <property type="protein sequence ID" value="OGY85264.1"/>
    <property type="molecule type" value="Genomic_DNA"/>
</dbReference>
<name>A0A1G2B7V1_9BACT</name>
<dbReference type="Proteomes" id="UP000176952">
    <property type="component" value="Unassembled WGS sequence"/>
</dbReference>
<dbReference type="AlphaFoldDB" id="A0A1G2B7V1"/>
<organism evidence="2 3">
    <name type="scientific">Candidatus Kerfeldbacteria bacterium RIFCSPHIGHO2_12_FULL_48_17</name>
    <dbReference type="NCBI Taxonomy" id="1798542"/>
    <lineage>
        <taxon>Bacteria</taxon>
        <taxon>Candidatus Kerfeldiibacteriota</taxon>
    </lineage>
</organism>
<keyword evidence="1" id="KW-1133">Transmembrane helix</keyword>
<keyword evidence="1" id="KW-0812">Transmembrane</keyword>
<comment type="caution">
    <text evidence="2">The sequence shown here is derived from an EMBL/GenBank/DDBJ whole genome shotgun (WGS) entry which is preliminary data.</text>
</comment>
<sequence>MAHYFGPSPWQKIFSGIILAVLGLFLIAGLWGAVFSPLLSLPYDLARFGMNLFEQVTGQSQPSQPTQVNITILDLRETHPRSLSSEERQKYFAAVEVQLGQVIEQLATMAFYEVVSDEVMAVWLKKAFPLTLDKAAVAVFDSAALSAAARHQVYETYLKPLFSSDEEYGKATYAAYSLPYWAYYGLPESLQESLQKFQRNLMGEARDYFRNPASLWSFYQMRKAGVLRHFAQLPPDVRKAYIQHFAAVYTAIKLTSQSDFRAKYVEYLDAEKVWFEGYKTEEDSGLNTLHYKGMERAEADLSDATPDLYASLFAFRREAEGGKPLVNMWATVVDDFGNSLAKISE</sequence>
<keyword evidence="1" id="KW-0472">Membrane</keyword>
<reference evidence="2 3" key="1">
    <citation type="journal article" date="2016" name="Nat. Commun.">
        <title>Thousands of microbial genomes shed light on interconnected biogeochemical processes in an aquifer system.</title>
        <authorList>
            <person name="Anantharaman K."/>
            <person name="Brown C.T."/>
            <person name="Hug L.A."/>
            <person name="Sharon I."/>
            <person name="Castelle C.J."/>
            <person name="Probst A.J."/>
            <person name="Thomas B.C."/>
            <person name="Singh A."/>
            <person name="Wilkins M.J."/>
            <person name="Karaoz U."/>
            <person name="Brodie E.L."/>
            <person name="Williams K.H."/>
            <person name="Hubbard S.S."/>
            <person name="Banfield J.F."/>
        </authorList>
    </citation>
    <scope>NUCLEOTIDE SEQUENCE [LARGE SCALE GENOMIC DNA]</scope>
</reference>
<evidence type="ECO:0000256" key="1">
    <source>
        <dbReference type="SAM" id="Phobius"/>
    </source>
</evidence>
<proteinExistence type="predicted"/>
<protein>
    <submittedName>
        <fullName evidence="2">Uncharacterized protein</fullName>
    </submittedName>
</protein>
<evidence type="ECO:0000313" key="3">
    <source>
        <dbReference type="Proteomes" id="UP000176952"/>
    </source>
</evidence>
<gene>
    <name evidence="2" type="ORF">A3F54_00145</name>
</gene>
<accession>A0A1G2B7V1</accession>